<dbReference type="STRING" id="452.Lspi_2575"/>
<sequence length="418" mass="46964">MTSKTWGGRFKKTLDPLIVQFNASLPFDHVLFEHDITGSQIHAAMLGRQGLLTNEESQTIQDALEEIRQEIRQGLHPLNDDYEDIHMFIEHLLTQKLGDPGKKLHTGRSRNDQVALDLRLYARETGQHIKQLLIQLSEALNTLANRHEQDWMPGYTHLQQAQPIRLGTWFGAYHAMFNRDINRLDDWHGRMNLSPLGAGALAGSSLPLDREWAAKSLGFDGVITNTLDAVSDRDFVMEFNSVAAIIMTHLSRLCEDLILWATQEFGFVTLDDAFATGSSLMPNKKNPDVPELIRGKSGRVFGHLTAILTIMKGLPLAYNKDMQEDKEGLFDTVQTLRSCLTVITPFLHSIRFNTELMHQKAHDGYLDATAVLESLVLRGVPFREAHHQVGVWVAEAMAKGCSLKEQIAASENDRSPPD</sequence>
<evidence type="ECO:0000313" key="9">
    <source>
        <dbReference type="EMBL" id="KTD61945.1"/>
    </source>
</evidence>
<dbReference type="GO" id="GO:0005829">
    <property type="term" value="C:cytosol"/>
    <property type="evidence" value="ECO:0007669"/>
    <property type="project" value="TreeGrafter"/>
</dbReference>
<evidence type="ECO:0000256" key="3">
    <source>
        <dbReference type="ARBA" id="ARBA00005552"/>
    </source>
</evidence>
<dbReference type="InterPro" id="IPR008948">
    <property type="entry name" value="L-Aspartase-like"/>
</dbReference>
<dbReference type="GO" id="GO:0042450">
    <property type="term" value="P:L-arginine biosynthetic process via ornithine"/>
    <property type="evidence" value="ECO:0007669"/>
    <property type="project" value="UniProtKB-UniRule"/>
</dbReference>
<comment type="subcellular location">
    <subcellularLocation>
        <location evidence="6">Cytoplasm</location>
    </subcellularLocation>
</comment>
<keyword evidence="6 9" id="KW-0456">Lyase</keyword>
<dbReference type="InterPro" id="IPR020557">
    <property type="entry name" value="Fumarate_lyase_CS"/>
</dbReference>
<dbReference type="EC" id="4.3.2.1" evidence="4 6"/>
<dbReference type="InterPro" id="IPR029419">
    <property type="entry name" value="Arg_succ_lyase_C"/>
</dbReference>
<keyword evidence="10" id="KW-1185">Reference proteome</keyword>
<dbReference type="Pfam" id="PF14698">
    <property type="entry name" value="ASL_C2"/>
    <property type="match status" value="1"/>
</dbReference>
<dbReference type="Gene3D" id="1.20.200.10">
    <property type="entry name" value="Fumarase/aspartase (Central domain)"/>
    <property type="match status" value="1"/>
</dbReference>
<dbReference type="OrthoDB" id="9769623at2"/>
<keyword evidence="6" id="KW-0028">Amino-acid biosynthesis</keyword>
<dbReference type="GO" id="GO:0004056">
    <property type="term" value="F:argininosuccinate lyase activity"/>
    <property type="evidence" value="ECO:0007669"/>
    <property type="project" value="UniProtKB-UniRule"/>
</dbReference>
<evidence type="ECO:0000256" key="1">
    <source>
        <dbReference type="ARBA" id="ARBA00000985"/>
    </source>
</evidence>
<reference evidence="9 10" key="1">
    <citation type="submission" date="2015-11" db="EMBL/GenBank/DDBJ databases">
        <title>Genomic analysis of 38 Legionella species identifies large and diverse effector repertoires.</title>
        <authorList>
            <person name="Burstein D."/>
            <person name="Amaro F."/>
            <person name="Zusman T."/>
            <person name="Lifshitz Z."/>
            <person name="Cohen O."/>
            <person name="Gilbert J.A."/>
            <person name="Pupko T."/>
            <person name="Shuman H.A."/>
            <person name="Segal G."/>
        </authorList>
    </citation>
    <scope>NUCLEOTIDE SEQUENCE [LARGE SCALE GENOMIC DNA]</scope>
    <source>
        <strain evidence="9 10">Mt.St.Helens-9</strain>
    </source>
</reference>
<evidence type="ECO:0000313" key="10">
    <source>
        <dbReference type="Proteomes" id="UP000054877"/>
    </source>
</evidence>
<dbReference type="CDD" id="cd01359">
    <property type="entry name" value="Argininosuccinate_lyase"/>
    <property type="match status" value="1"/>
</dbReference>
<dbReference type="Gene3D" id="1.10.275.10">
    <property type="entry name" value="Fumarase/aspartase (N-terminal domain)"/>
    <property type="match status" value="1"/>
</dbReference>
<protein>
    <recommendedName>
        <fullName evidence="4 6">Argininosuccinate lyase</fullName>
        <shortName evidence="6">ASAL</shortName>
        <ecNumber evidence="4 6">4.3.2.1</ecNumber>
    </recommendedName>
    <alternativeName>
        <fullName evidence="6">Arginosuccinase</fullName>
    </alternativeName>
</protein>
<dbReference type="HAMAP" id="MF_00006">
    <property type="entry name" value="Arg_succ_lyase"/>
    <property type="match status" value="1"/>
</dbReference>
<dbReference type="PRINTS" id="PR00145">
    <property type="entry name" value="ARGSUCLYASE"/>
</dbReference>
<evidence type="ECO:0000256" key="6">
    <source>
        <dbReference type="HAMAP-Rule" id="MF_00006"/>
    </source>
</evidence>
<dbReference type="PRINTS" id="PR00149">
    <property type="entry name" value="FUMRATELYASE"/>
</dbReference>
<comment type="similarity">
    <text evidence="3">In the N-terminal section; belongs to the lyase 1 family. Argininosuccinate lyase subfamily.</text>
</comment>
<proteinExistence type="inferred from homology"/>
<dbReference type="InterPro" id="IPR022761">
    <property type="entry name" value="Fumarate_lyase_N"/>
</dbReference>
<dbReference type="PANTHER" id="PTHR43814">
    <property type="entry name" value="ARGININOSUCCINATE LYASE"/>
    <property type="match status" value="1"/>
</dbReference>
<dbReference type="Pfam" id="PF00206">
    <property type="entry name" value="Lyase_1"/>
    <property type="match status" value="1"/>
</dbReference>
<dbReference type="PROSITE" id="PS00163">
    <property type="entry name" value="FUMARATE_LYASES"/>
    <property type="match status" value="1"/>
</dbReference>
<evidence type="ECO:0000256" key="4">
    <source>
        <dbReference type="ARBA" id="ARBA00012338"/>
    </source>
</evidence>
<feature type="domain" description="Fumarate lyase N-terminal" evidence="7">
    <location>
        <begin position="8"/>
        <end position="302"/>
    </location>
</feature>
<dbReference type="PANTHER" id="PTHR43814:SF1">
    <property type="entry name" value="ARGININOSUCCINATE LYASE"/>
    <property type="match status" value="1"/>
</dbReference>
<dbReference type="NCBIfam" id="TIGR00838">
    <property type="entry name" value="argH"/>
    <property type="match status" value="1"/>
</dbReference>
<dbReference type="PATRIC" id="fig|452.5.peg.2846"/>
<dbReference type="Proteomes" id="UP000054877">
    <property type="component" value="Unassembled WGS sequence"/>
</dbReference>
<evidence type="ECO:0000256" key="2">
    <source>
        <dbReference type="ARBA" id="ARBA00004941"/>
    </source>
</evidence>
<feature type="domain" description="Argininosuccinate lyase C-terminal" evidence="8">
    <location>
        <begin position="365"/>
        <end position="405"/>
    </location>
</feature>
<evidence type="ECO:0000259" key="7">
    <source>
        <dbReference type="Pfam" id="PF00206"/>
    </source>
</evidence>
<evidence type="ECO:0000256" key="5">
    <source>
        <dbReference type="ARBA" id="ARBA00022571"/>
    </source>
</evidence>
<dbReference type="FunFam" id="1.20.200.10:FF:000015">
    <property type="entry name" value="argininosuccinate lyase isoform X2"/>
    <property type="match status" value="1"/>
</dbReference>
<accession>A0A0W0YYI5</accession>
<dbReference type="InterPro" id="IPR009049">
    <property type="entry name" value="Argininosuccinate_lyase"/>
</dbReference>
<comment type="catalytic activity">
    <reaction evidence="1 6">
        <text>2-(N(omega)-L-arginino)succinate = fumarate + L-arginine</text>
        <dbReference type="Rhea" id="RHEA:24020"/>
        <dbReference type="ChEBI" id="CHEBI:29806"/>
        <dbReference type="ChEBI" id="CHEBI:32682"/>
        <dbReference type="ChEBI" id="CHEBI:57472"/>
        <dbReference type="EC" id="4.3.2.1"/>
    </reaction>
</comment>
<dbReference type="InterPro" id="IPR024083">
    <property type="entry name" value="Fumarase/histidase_N"/>
</dbReference>
<keyword evidence="5 6" id="KW-0055">Arginine biosynthesis</keyword>
<gene>
    <name evidence="6" type="primary">argH</name>
    <name evidence="9" type="ORF">Lspi_2575</name>
</gene>
<organism evidence="9 10">
    <name type="scientific">Legionella spiritensis</name>
    <dbReference type="NCBI Taxonomy" id="452"/>
    <lineage>
        <taxon>Bacteria</taxon>
        <taxon>Pseudomonadati</taxon>
        <taxon>Pseudomonadota</taxon>
        <taxon>Gammaproteobacteria</taxon>
        <taxon>Legionellales</taxon>
        <taxon>Legionellaceae</taxon>
        <taxon>Legionella</taxon>
    </lineage>
</organism>
<dbReference type="InterPro" id="IPR000362">
    <property type="entry name" value="Fumarate_lyase_fam"/>
</dbReference>
<dbReference type="UniPathway" id="UPA00068">
    <property type="reaction ID" value="UER00114"/>
</dbReference>
<comment type="pathway">
    <text evidence="2 6">Amino-acid biosynthesis; L-arginine biosynthesis; L-arginine from L-ornithine and carbamoyl phosphate: step 3/3.</text>
</comment>
<comment type="caution">
    <text evidence="9">The sequence shown here is derived from an EMBL/GenBank/DDBJ whole genome shotgun (WGS) entry which is preliminary data.</text>
</comment>
<comment type="similarity">
    <text evidence="6">Belongs to the lyase 1 family. Argininosuccinate lyase subfamily.</text>
</comment>
<dbReference type="EMBL" id="LNYX01000031">
    <property type="protein sequence ID" value="KTD61945.1"/>
    <property type="molecule type" value="Genomic_DNA"/>
</dbReference>
<dbReference type="AlphaFoldDB" id="A0A0W0YYI5"/>
<keyword evidence="6" id="KW-0963">Cytoplasm</keyword>
<evidence type="ECO:0000259" key="8">
    <source>
        <dbReference type="Pfam" id="PF14698"/>
    </source>
</evidence>
<dbReference type="RefSeq" id="WP_058484454.1">
    <property type="nucleotide sequence ID" value="NZ_CAAAII010000006.1"/>
</dbReference>
<dbReference type="SUPFAM" id="SSF48557">
    <property type="entry name" value="L-aspartase-like"/>
    <property type="match status" value="1"/>
</dbReference>
<name>A0A0W0YYI5_LEGSP</name>
<dbReference type="Gene3D" id="1.10.40.30">
    <property type="entry name" value="Fumarase/aspartase (C-terminal domain)"/>
    <property type="match status" value="1"/>
</dbReference>